<organism evidence="2 3">
    <name type="scientific">Crocuta crocuta</name>
    <name type="common">Spotted hyena</name>
    <dbReference type="NCBI Taxonomy" id="9678"/>
    <lineage>
        <taxon>Eukaryota</taxon>
        <taxon>Metazoa</taxon>
        <taxon>Chordata</taxon>
        <taxon>Craniata</taxon>
        <taxon>Vertebrata</taxon>
        <taxon>Euteleostomi</taxon>
        <taxon>Mammalia</taxon>
        <taxon>Eutheria</taxon>
        <taxon>Laurasiatheria</taxon>
        <taxon>Carnivora</taxon>
        <taxon>Feliformia</taxon>
        <taxon>Hyaenidae</taxon>
        <taxon>Crocuta</taxon>
    </lineage>
</organism>
<feature type="non-terminal residue" evidence="2">
    <location>
        <position position="108"/>
    </location>
</feature>
<dbReference type="Proteomes" id="UP000475037">
    <property type="component" value="Unassembled WGS sequence"/>
</dbReference>
<sequence>MVQLPWETVWQILKILTVYLSYNSVITFWGIYLKEMRTYVYTKTCTKMLTAVSFASAKNWKQSKSPPPGEGLNKLKYMCTMEYYSAIKRDKLLIQQSKWISKALWLSK</sequence>
<comment type="caution">
    <text evidence="2">The sequence shown here is derived from an EMBL/GenBank/DDBJ whole genome shotgun (WGS) entry which is preliminary data.</text>
</comment>
<evidence type="ECO:0000313" key="2">
    <source>
        <dbReference type="EMBL" id="KAF0877938.1"/>
    </source>
</evidence>
<reference evidence="2 3" key="1">
    <citation type="submission" date="2019-11" db="EMBL/GenBank/DDBJ databases">
        <authorList>
            <person name="Yang C."/>
            <person name="Li F."/>
        </authorList>
    </citation>
    <scope>NUCLEOTIDE SEQUENCE [LARGE SCALE GENOMIC DNA]</scope>
    <source>
        <strain evidence="2">KB4526</strain>
        <tissue evidence="2">Muscle</tissue>
    </source>
</reference>
<keyword evidence="1" id="KW-1133">Transmembrane helix</keyword>
<keyword evidence="1" id="KW-0812">Transmembrane</keyword>
<dbReference type="AlphaFoldDB" id="A0A6G1AQ89"/>
<gene>
    <name evidence="2" type="primary">Lin1_36</name>
    <name evidence="2" type="ORF">FOF47_R03792</name>
</gene>
<accession>A0A6G1AQ89</accession>
<name>A0A6G1AQ89_CROCR</name>
<feature type="non-terminal residue" evidence="2">
    <location>
        <position position="1"/>
    </location>
</feature>
<feature type="transmembrane region" description="Helical" evidence="1">
    <location>
        <begin position="12"/>
        <end position="33"/>
    </location>
</feature>
<evidence type="ECO:0000313" key="3">
    <source>
        <dbReference type="Proteomes" id="UP000475037"/>
    </source>
</evidence>
<evidence type="ECO:0000256" key="1">
    <source>
        <dbReference type="SAM" id="Phobius"/>
    </source>
</evidence>
<dbReference type="EMBL" id="VOAJ01004087">
    <property type="protein sequence ID" value="KAF0877938.1"/>
    <property type="molecule type" value="Genomic_DNA"/>
</dbReference>
<keyword evidence="1" id="KW-0472">Membrane</keyword>
<protein>
    <submittedName>
        <fullName evidence="2">LIN1 transcriptase</fullName>
    </submittedName>
</protein>
<keyword evidence="3" id="KW-1185">Reference proteome</keyword>
<proteinExistence type="predicted"/>